<dbReference type="PANTHER" id="PTHR32182">
    <property type="entry name" value="DNA REPLICATION AND REPAIR PROTEIN RECF"/>
    <property type="match status" value="1"/>
</dbReference>
<name>A0A1J4QHJ2_9GAMM</name>
<accession>A0A1J4QHJ2</accession>
<organism evidence="2 3">
    <name type="scientific">Oceanisphaera psychrotolerans</name>
    <dbReference type="NCBI Taxonomy" id="1414654"/>
    <lineage>
        <taxon>Bacteria</taxon>
        <taxon>Pseudomonadati</taxon>
        <taxon>Pseudomonadota</taxon>
        <taxon>Gammaproteobacteria</taxon>
        <taxon>Aeromonadales</taxon>
        <taxon>Aeromonadaceae</taxon>
        <taxon>Oceanisphaera</taxon>
    </lineage>
</organism>
<dbReference type="PANTHER" id="PTHR32182:SF22">
    <property type="entry name" value="ATP-DEPENDENT ENDONUCLEASE, OLD FAMILY-RELATED"/>
    <property type="match status" value="1"/>
</dbReference>
<dbReference type="InterPro" id="IPR014555">
    <property type="entry name" value="RecF-like"/>
</dbReference>
<evidence type="ECO:0000313" key="2">
    <source>
        <dbReference type="EMBL" id="OIN12340.1"/>
    </source>
</evidence>
<dbReference type="PIRSF" id="PIRSF029347">
    <property type="entry name" value="RecF"/>
    <property type="match status" value="1"/>
</dbReference>
<reference evidence="2 3" key="1">
    <citation type="submission" date="2016-07" db="EMBL/GenBank/DDBJ databases">
        <title>Draft Genome Sequence of Oceanisphaera psychrotolerans, isolated from coastal sediment samples.</title>
        <authorList>
            <person name="Zhuo S."/>
            <person name="Ruan Z."/>
        </authorList>
    </citation>
    <scope>NUCLEOTIDE SEQUENCE [LARGE SCALE GENOMIC DNA]</scope>
    <source>
        <strain evidence="2 3">LAM-WHM-ZC</strain>
    </source>
</reference>
<evidence type="ECO:0000259" key="1">
    <source>
        <dbReference type="Pfam" id="PF13304"/>
    </source>
</evidence>
<evidence type="ECO:0000313" key="3">
    <source>
        <dbReference type="Proteomes" id="UP000243073"/>
    </source>
</evidence>
<dbReference type="GO" id="GO:0000731">
    <property type="term" value="P:DNA synthesis involved in DNA repair"/>
    <property type="evidence" value="ECO:0007669"/>
    <property type="project" value="TreeGrafter"/>
</dbReference>
<dbReference type="GO" id="GO:0016887">
    <property type="term" value="F:ATP hydrolysis activity"/>
    <property type="evidence" value="ECO:0007669"/>
    <property type="project" value="InterPro"/>
</dbReference>
<protein>
    <submittedName>
        <fullName evidence="2">Chromosome segregation protein SMC</fullName>
    </submittedName>
</protein>
<dbReference type="InterPro" id="IPR027417">
    <property type="entry name" value="P-loop_NTPase"/>
</dbReference>
<dbReference type="Pfam" id="PF13304">
    <property type="entry name" value="AAA_21"/>
    <property type="match status" value="1"/>
</dbReference>
<gene>
    <name evidence="2" type="ORF">BFR47_01215</name>
</gene>
<dbReference type="Proteomes" id="UP000243073">
    <property type="component" value="Unassembled WGS sequence"/>
</dbReference>
<dbReference type="Gene3D" id="3.40.50.300">
    <property type="entry name" value="P-loop containing nucleotide triphosphate hydrolases"/>
    <property type="match status" value="1"/>
</dbReference>
<dbReference type="OrthoDB" id="3322489at2"/>
<dbReference type="SUPFAM" id="SSF52540">
    <property type="entry name" value="P-loop containing nucleoside triphosphate hydrolases"/>
    <property type="match status" value="1"/>
</dbReference>
<dbReference type="InterPro" id="IPR003959">
    <property type="entry name" value="ATPase_AAA_core"/>
</dbReference>
<keyword evidence="3" id="KW-1185">Reference proteome</keyword>
<dbReference type="GO" id="GO:0005524">
    <property type="term" value="F:ATP binding"/>
    <property type="evidence" value="ECO:0007669"/>
    <property type="project" value="InterPro"/>
</dbReference>
<sequence length="363" mass="41327">MKKVTGSDQLSHIVIEGYKSIGKCDLQMGCLNVLIGANGAGKSNFISFFRLIATVLDHRLQSQVGRAGGPDALLHFGRKKTELLKGELFFGNNGYKFALEPTNDNRMMFQNESLFWNMGGDFGNYSGHFESVADSHKSQIKQYTLPYMRRWRVYHFHDTSSSARVKQIHRISDNDFLREDGANLAAFLFRLQKNHPSHYKRIVRTIQMVAPFFGGFYLRPTPDNPDSIQLEWTEKEQDIPFKASELSDGTLRFILLATVLLQPEEFMPSSIIVDEPELGLHPYAINVLAELIKSASSEHQLIVSTQSVELVNQFDAEDLIVVDKQQGASTFKRLETDSFKEWLQDYSLGELWKKNLLGGRPQR</sequence>
<dbReference type="RefSeq" id="WP_071472115.1">
    <property type="nucleotide sequence ID" value="NZ_MDKE01000011.1"/>
</dbReference>
<dbReference type="EMBL" id="MDKE01000011">
    <property type="protein sequence ID" value="OIN12340.1"/>
    <property type="molecule type" value="Genomic_DNA"/>
</dbReference>
<dbReference type="STRING" id="1414654.BFR47_01215"/>
<dbReference type="AlphaFoldDB" id="A0A1J4QHJ2"/>
<comment type="caution">
    <text evidence="2">The sequence shown here is derived from an EMBL/GenBank/DDBJ whole genome shotgun (WGS) entry which is preliminary data.</text>
</comment>
<feature type="domain" description="ATPase AAA-type core" evidence="1">
    <location>
        <begin position="31"/>
        <end position="312"/>
    </location>
</feature>
<proteinExistence type="predicted"/>
<dbReference type="GO" id="GO:0006302">
    <property type="term" value="P:double-strand break repair"/>
    <property type="evidence" value="ECO:0007669"/>
    <property type="project" value="TreeGrafter"/>
</dbReference>